<dbReference type="AlphaFoldDB" id="A0A1H3WHI2"/>
<sequence>MLRRTKFSQIFSTYQLVVIIITFLWHIKHSKYFTLKLLKAQKFAKRFTHEPAQSVTKI</sequence>
<accession>A0A1H3WHI2</accession>
<proteinExistence type="predicted"/>
<keyword evidence="1" id="KW-0472">Membrane</keyword>
<dbReference type="EMBL" id="FNQO01000001">
    <property type="protein sequence ID" value="SDZ85854.1"/>
    <property type="molecule type" value="Genomic_DNA"/>
</dbReference>
<keyword evidence="1" id="KW-1133">Transmembrane helix</keyword>
<keyword evidence="3" id="KW-1185">Reference proteome</keyword>
<name>A0A1H3WHI2_9GAMM</name>
<evidence type="ECO:0000256" key="1">
    <source>
        <dbReference type="SAM" id="Phobius"/>
    </source>
</evidence>
<protein>
    <submittedName>
        <fullName evidence="2">Uncharacterized protein</fullName>
    </submittedName>
</protein>
<evidence type="ECO:0000313" key="2">
    <source>
        <dbReference type="EMBL" id="SDZ85854.1"/>
    </source>
</evidence>
<organism evidence="2 3">
    <name type="scientific">Microbulbifer marinus</name>
    <dbReference type="NCBI Taxonomy" id="658218"/>
    <lineage>
        <taxon>Bacteria</taxon>
        <taxon>Pseudomonadati</taxon>
        <taxon>Pseudomonadota</taxon>
        <taxon>Gammaproteobacteria</taxon>
        <taxon>Cellvibrionales</taxon>
        <taxon>Microbulbiferaceae</taxon>
        <taxon>Microbulbifer</taxon>
    </lineage>
</organism>
<evidence type="ECO:0000313" key="3">
    <source>
        <dbReference type="Proteomes" id="UP000198658"/>
    </source>
</evidence>
<keyword evidence="1" id="KW-0812">Transmembrane</keyword>
<dbReference type="Proteomes" id="UP000198658">
    <property type="component" value="Unassembled WGS sequence"/>
</dbReference>
<gene>
    <name evidence="2" type="ORF">SAMN05216562_0813</name>
</gene>
<feature type="transmembrane region" description="Helical" evidence="1">
    <location>
        <begin position="7"/>
        <end position="27"/>
    </location>
</feature>
<reference evidence="3" key="1">
    <citation type="submission" date="2016-10" db="EMBL/GenBank/DDBJ databases">
        <authorList>
            <person name="Varghese N."/>
            <person name="Submissions S."/>
        </authorList>
    </citation>
    <scope>NUCLEOTIDE SEQUENCE [LARGE SCALE GENOMIC DNA]</scope>
    <source>
        <strain evidence="3">CGMCC 1.10657</strain>
    </source>
</reference>